<evidence type="ECO:0000259" key="1">
    <source>
        <dbReference type="Pfam" id="PF12680"/>
    </source>
</evidence>
<sequence>MNLPKVITDLVNAQNSFDSTAYADCFSENAVVFDEGKTHNGRVDIQQWIDESNKKYKSVMKPLQYAENGTASVLTAECSGTFPGSPITLQFHFDIADGQIQHLKVTG</sequence>
<dbReference type="SUPFAM" id="SSF54427">
    <property type="entry name" value="NTF2-like"/>
    <property type="match status" value="1"/>
</dbReference>
<gene>
    <name evidence="2" type="ORF">K6T82_11385</name>
</gene>
<protein>
    <submittedName>
        <fullName evidence="2">Nuclear transport factor 2 family protein</fullName>
    </submittedName>
</protein>
<accession>A0A9X1HAT9</accession>
<feature type="domain" description="SnoaL-like" evidence="1">
    <location>
        <begin position="8"/>
        <end position="101"/>
    </location>
</feature>
<proteinExistence type="predicted"/>
<reference evidence="2 3" key="1">
    <citation type="journal article" date="2023" name="Antonie Van Leeuwenhoek">
        <title>Flavobacterium potami sp. nov., a multi-metal resistance genes harbouring bacterium isolated from shallow river silt.</title>
        <authorList>
            <person name="Li S."/>
            <person name="Mao S."/>
            <person name="Mu W."/>
            <person name="Guo B."/>
            <person name="Li C."/>
            <person name="Zhu Q."/>
            <person name="Hou X."/>
            <person name="Zhao Y."/>
            <person name="Wei S."/>
            <person name="Liu H."/>
            <person name="Liu A."/>
        </authorList>
    </citation>
    <scope>NUCLEOTIDE SEQUENCE [LARGE SCALE GENOMIC DNA]</scope>
    <source>
        <strain evidence="2 3">17A</strain>
    </source>
</reference>
<dbReference type="EMBL" id="JAINUY010000003">
    <property type="protein sequence ID" value="MBZ4035371.1"/>
    <property type="molecule type" value="Genomic_DNA"/>
</dbReference>
<dbReference type="Proteomes" id="UP001139366">
    <property type="component" value="Unassembled WGS sequence"/>
</dbReference>
<comment type="caution">
    <text evidence="2">The sequence shown here is derived from an EMBL/GenBank/DDBJ whole genome shotgun (WGS) entry which is preliminary data.</text>
</comment>
<evidence type="ECO:0000313" key="3">
    <source>
        <dbReference type="Proteomes" id="UP001139366"/>
    </source>
</evidence>
<dbReference type="Pfam" id="PF12680">
    <property type="entry name" value="SnoaL_2"/>
    <property type="match status" value="1"/>
</dbReference>
<keyword evidence="3" id="KW-1185">Reference proteome</keyword>
<dbReference type="Gene3D" id="3.10.450.50">
    <property type="match status" value="1"/>
</dbReference>
<dbReference type="AlphaFoldDB" id="A0A9X1HAT9"/>
<name>A0A9X1HAT9_9FLAO</name>
<evidence type="ECO:0000313" key="2">
    <source>
        <dbReference type="EMBL" id="MBZ4035371.1"/>
    </source>
</evidence>
<dbReference type="InterPro" id="IPR037401">
    <property type="entry name" value="SnoaL-like"/>
</dbReference>
<organism evidence="2 3">
    <name type="scientific">Flavobacterium potami</name>
    <dbReference type="NCBI Taxonomy" id="2872310"/>
    <lineage>
        <taxon>Bacteria</taxon>
        <taxon>Pseudomonadati</taxon>
        <taxon>Bacteroidota</taxon>
        <taxon>Flavobacteriia</taxon>
        <taxon>Flavobacteriales</taxon>
        <taxon>Flavobacteriaceae</taxon>
        <taxon>Flavobacterium</taxon>
    </lineage>
</organism>
<dbReference type="InterPro" id="IPR032710">
    <property type="entry name" value="NTF2-like_dom_sf"/>
</dbReference>
<dbReference type="RefSeq" id="WP_223705997.1">
    <property type="nucleotide sequence ID" value="NZ_JAINUY010000003.1"/>
</dbReference>